<name>A0A367EXH0_9ACTN</name>
<comment type="caution">
    <text evidence="2">The sequence shown here is derived from an EMBL/GenBank/DDBJ whole genome shotgun (WGS) entry which is preliminary data.</text>
</comment>
<reference evidence="2 3" key="1">
    <citation type="submission" date="2018-06" db="EMBL/GenBank/DDBJ databases">
        <title>Sphaerisporangium craniellae sp. nov., isolated from a marine sponge in the South China Sea.</title>
        <authorList>
            <person name="Li L."/>
        </authorList>
    </citation>
    <scope>NUCLEOTIDE SEQUENCE [LARGE SCALE GENOMIC DNA]</scope>
    <source>
        <strain evidence="2 3">CCTCC AA 208026</strain>
    </source>
</reference>
<feature type="compositionally biased region" description="Basic and acidic residues" evidence="1">
    <location>
        <begin position="84"/>
        <end position="95"/>
    </location>
</feature>
<dbReference type="InterPro" id="IPR029033">
    <property type="entry name" value="His_PPase_superfam"/>
</dbReference>
<dbReference type="Gene3D" id="3.40.50.1240">
    <property type="entry name" value="Phosphoglycerate mutase-like"/>
    <property type="match status" value="1"/>
</dbReference>
<evidence type="ECO:0000313" key="2">
    <source>
        <dbReference type="EMBL" id="RCG22773.1"/>
    </source>
</evidence>
<dbReference type="RefSeq" id="WP_114033134.1">
    <property type="nucleotide sequence ID" value="NZ_QOIL01000027.1"/>
</dbReference>
<protein>
    <submittedName>
        <fullName evidence="2">Histidine phosphatase family protein</fullName>
    </submittedName>
</protein>
<dbReference type="SUPFAM" id="SSF53254">
    <property type="entry name" value="Phosphoglycerate mutase-like"/>
    <property type="match status" value="1"/>
</dbReference>
<feature type="region of interest" description="Disordered" evidence="1">
    <location>
        <begin position="43"/>
        <end position="108"/>
    </location>
</feature>
<keyword evidence="3" id="KW-1185">Reference proteome</keyword>
<feature type="compositionally biased region" description="Low complexity" evidence="1">
    <location>
        <begin position="53"/>
        <end position="68"/>
    </location>
</feature>
<organism evidence="2 3">
    <name type="scientific">Sphaerisporangium album</name>
    <dbReference type="NCBI Taxonomy" id="509200"/>
    <lineage>
        <taxon>Bacteria</taxon>
        <taxon>Bacillati</taxon>
        <taxon>Actinomycetota</taxon>
        <taxon>Actinomycetes</taxon>
        <taxon>Streptosporangiales</taxon>
        <taxon>Streptosporangiaceae</taxon>
        <taxon>Sphaerisporangium</taxon>
    </lineage>
</organism>
<accession>A0A367EXH0</accession>
<evidence type="ECO:0000256" key="1">
    <source>
        <dbReference type="SAM" id="MobiDB-lite"/>
    </source>
</evidence>
<dbReference type="EMBL" id="QOIL01000027">
    <property type="protein sequence ID" value="RCG22773.1"/>
    <property type="molecule type" value="Genomic_DNA"/>
</dbReference>
<dbReference type="SMART" id="SM00855">
    <property type="entry name" value="PGAM"/>
    <property type="match status" value="1"/>
</dbReference>
<dbReference type="OrthoDB" id="7502553at2"/>
<dbReference type="Proteomes" id="UP000253094">
    <property type="component" value="Unassembled WGS sequence"/>
</dbReference>
<dbReference type="Pfam" id="PF00300">
    <property type="entry name" value="His_Phos_1"/>
    <property type="match status" value="1"/>
</dbReference>
<proteinExistence type="predicted"/>
<dbReference type="InterPro" id="IPR013078">
    <property type="entry name" value="His_Pase_superF_clade-1"/>
</dbReference>
<sequence length="242" mass="25642">MTARIVLICHASTDALRRAAFPLDEALNDQGLRQLATATPLFAPATPLPTAPDPLFATAPLPSATPPADDAPERPGEHAASTDARNDPAPRDTRDGTTPGNVGKVLCGPSRRCLQTASGLGLAAEPVEALRDWDAGRWAGRTLAEVQAERPEDVLTWLTDPASAPHGGESTLAVVHRVATWLATLHDAGRTTAITHPAVIRAAVTHVLAAPPQAFWKIDVPPLAQVTLTSDNHRWHLRLTTT</sequence>
<evidence type="ECO:0000313" key="3">
    <source>
        <dbReference type="Proteomes" id="UP000253094"/>
    </source>
</evidence>
<dbReference type="AlphaFoldDB" id="A0A367EXH0"/>
<gene>
    <name evidence="2" type="ORF">DQ384_34780</name>
</gene>